<protein>
    <submittedName>
        <fullName evidence="1">Uncharacterized protein</fullName>
    </submittedName>
</protein>
<dbReference type="AlphaFoldDB" id="A0A4U6VG67"/>
<keyword evidence="2" id="KW-1185">Reference proteome</keyword>
<evidence type="ECO:0000313" key="2">
    <source>
        <dbReference type="Proteomes" id="UP000298652"/>
    </source>
</evidence>
<accession>A0A4U6VG67</accession>
<dbReference type="Proteomes" id="UP000298652">
    <property type="component" value="Chromosome 3"/>
</dbReference>
<organism evidence="1 2">
    <name type="scientific">Setaria viridis</name>
    <name type="common">Green bristlegrass</name>
    <name type="synonym">Setaria italica subsp. viridis</name>
    <dbReference type="NCBI Taxonomy" id="4556"/>
    <lineage>
        <taxon>Eukaryota</taxon>
        <taxon>Viridiplantae</taxon>
        <taxon>Streptophyta</taxon>
        <taxon>Embryophyta</taxon>
        <taxon>Tracheophyta</taxon>
        <taxon>Spermatophyta</taxon>
        <taxon>Magnoliopsida</taxon>
        <taxon>Liliopsida</taxon>
        <taxon>Poales</taxon>
        <taxon>Poaceae</taxon>
        <taxon>PACMAD clade</taxon>
        <taxon>Panicoideae</taxon>
        <taxon>Panicodae</taxon>
        <taxon>Paniceae</taxon>
        <taxon>Cenchrinae</taxon>
        <taxon>Setaria</taxon>
    </lineage>
</organism>
<dbReference type="EMBL" id="CM016554">
    <property type="protein sequence ID" value="TKW28571.1"/>
    <property type="molecule type" value="Genomic_DNA"/>
</dbReference>
<reference evidence="1" key="1">
    <citation type="submission" date="2019-03" db="EMBL/GenBank/DDBJ databases">
        <title>WGS assembly of Setaria viridis.</title>
        <authorList>
            <person name="Huang P."/>
            <person name="Jenkins J."/>
            <person name="Grimwood J."/>
            <person name="Barry K."/>
            <person name="Healey A."/>
            <person name="Mamidi S."/>
            <person name="Sreedasyam A."/>
            <person name="Shu S."/>
            <person name="Feldman M."/>
            <person name="Wu J."/>
            <person name="Yu Y."/>
            <person name="Chen C."/>
            <person name="Johnson J."/>
            <person name="Rokhsar D."/>
            <person name="Baxter I."/>
            <person name="Schmutz J."/>
            <person name="Brutnell T."/>
            <person name="Kellogg E."/>
        </authorList>
    </citation>
    <scope>NUCLEOTIDE SEQUENCE [LARGE SCALE GENOMIC DNA]</scope>
</reference>
<dbReference type="Gramene" id="TKW28571">
    <property type="protein sequence ID" value="TKW28571"/>
    <property type="gene ID" value="SEVIR_3G337150v2"/>
</dbReference>
<name>A0A4U6VG67_SETVI</name>
<gene>
    <name evidence="1" type="ORF">SEVIR_3G337150v2</name>
</gene>
<sequence length="90" mass="9688">MRLLPSLANLFFYYARCGKGGRIAVVMGILGELGRHCCMGAAHPLSSVGSEIPRSPYDLSCLLPSLSAARGSTVLWSPPAKSLRLNRKQD</sequence>
<proteinExistence type="predicted"/>
<evidence type="ECO:0000313" key="1">
    <source>
        <dbReference type="EMBL" id="TKW28571.1"/>
    </source>
</evidence>